<dbReference type="Gene3D" id="3.60.40.10">
    <property type="entry name" value="PPM-type phosphatase domain"/>
    <property type="match status" value="1"/>
</dbReference>
<dbReference type="Proteomes" id="UP000276776">
    <property type="component" value="Unassembled WGS sequence"/>
</dbReference>
<name>A0A0N5CYP2_THECL</name>
<dbReference type="PANTHER" id="PTHR13832:SF741">
    <property type="entry name" value="PROTEIN PHOSPHATASE FEM-2"/>
    <property type="match status" value="1"/>
</dbReference>
<dbReference type="OrthoDB" id="10264738at2759"/>
<dbReference type="InterPro" id="IPR036457">
    <property type="entry name" value="PPM-type-like_dom_sf"/>
</dbReference>
<evidence type="ECO:0000313" key="4">
    <source>
        <dbReference type="WBParaSite" id="TCLT_0000557401-mRNA-1"/>
    </source>
</evidence>
<dbReference type="SMART" id="SM00332">
    <property type="entry name" value="PP2Cc"/>
    <property type="match status" value="1"/>
</dbReference>
<dbReference type="GO" id="GO:0004722">
    <property type="term" value="F:protein serine/threonine phosphatase activity"/>
    <property type="evidence" value="ECO:0007669"/>
    <property type="project" value="InterPro"/>
</dbReference>
<dbReference type="STRING" id="103827.A0A0N5CYP2"/>
<reference evidence="2 3" key="2">
    <citation type="submission" date="2018-11" db="EMBL/GenBank/DDBJ databases">
        <authorList>
            <consortium name="Pathogen Informatics"/>
        </authorList>
    </citation>
    <scope>NUCLEOTIDE SEQUENCE [LARGE SCALE GENOMIC DNA]</scope>
</reference>
<gene>
    <name evidence="2" type="ORF">TCLT_LOCUS5563</name>
</gene>
<protein>
    <submittedName>
        <fullName evidence="4">PPM-type phosphatase domain-containing protein</fullName>
    </submittedName>
</protein>
<dbReference type="InterPro" id="IPR015655">
    <property type="entry name" value="PP2C"/>
</dbReference>
<evidence type="ECO:0000259" key="1">
    <source>
        <dbReference type="PROSITE" id="PS51746"/>
    </source>
</evidence>
<dbReference type="PROSITE" id="PS51746">
    <property type="entry name" value="PPM_2"/>
    <property type="match status" value="1"/>
</dbReference>
<evidence type="ECO:0000313" key="2">
    <source>
        <dbReference type="EMBL" id="VDN02823.1"/>
    </source>
</evidence>
<proteinExistence type="predicted"/>
<organism evidence="4">
    <name type="scientific">Thelazia callipaeda</name>
    <name type="common">Oriental eyeworm</name>
    <name type="synonym">Parasitic nematode</name>
    <dbReference type="NCBI Taxonomy" id="103827"/>
    <lineage>
        <taxon>Eukaryota</taxon>
        <taxon>Metazoa</taxon>
        <taxon>Ecdysozoa</taxon>
        <taxon>Nematoda</taxon>
        <taxon>Chromadorea</taxon>
        <taxon>Rhabditida</taxon>
        <taxon>Spirurina</taxon>
        <taxon>Spiruromorpha</taxon>
        <taxon>Thelazioidea</taxon>
        <taxon>Thelaziidae</taxon>
        <taxon>Thelazia</taxon>
    </lineage>
</organism>
<dbReference type="CDD" id="cd00143">
    <property type="entry name" value="PP2Cc"/>
    <property type="match status" value="1"/>
</dbReference>
<reference evidence="4" key="1">
    <citation type="submission" date="2017-02" db="UniProtKB">
        <authorList>
            <consortium name="WormBaseParasite"/>
        </authorList>
    </citation>
    <scope>IDENTIFICATION</scope>
</reference>
<dbReference type="PANTHER" id="PTHR13832">
    <property type="entry name" value="PROTEIN PHOSPHATASE 2C"/>
    <property type="match status" value="1"/>
</dbReference>
<dbReference type="EMBL" id="UYYF01004347">
    <property type="protein sequence ID" value="VDN02823.1"/>
    <property type="molecule type" value="Genomic_DNA"/>
</dbReference>
<sequence>MDQVCEMGLKESQINEVSLLVKKYVETIPKNEGRSTVRFRLPYQETSGHDARGDAVALVVEHLQPWGFSNSASYTLAYSFVDKYAKELKTSEVPFDENYYCAIDASVWCPDVIHYLDIYLKNLADNLDLLPKFETNSDDLLYSYYAHKNRRPKMEDRAVILPSLCVIEPAKGDTRKEDSFFAVFDGHNGIDCANYASSHFAKCLVETTHYADGQIEEIMKEAFTNLDKRLTARCKNDNIKGGTTAVCAFLRDRKYLCLGWCGDSSAAVLRKDGVRTLSSTHSPDVPAEVRRVEEAGGIVLSVMGELRVNGVLNITRALGDIDGKPVISSEPDVMSFRLDNSEYLLLLSCDGVWETFNESDIYGHIVHFVRNNSVDNYEKLAEFIVDQARESGTSDNLTMICVFLRPVKDLWELFANES</sequence>
<dbReference type="OMA" id="IHAQGQW"/>
<dbReference type="Pfam" id="PF00481">
    <property type="entry name" value="PP2C"/>
    <property type="match status" value="1"/>
</dbReference>
<evidence type="ECO:0000313" key="3">
    <source>
        <dbReference type="Proteomes" id="UP000276776"/>
    </source>
</evidence>
<accession>A0A0N5CYP2</accession>
<dbReference type="SUPFAM" id="SSF81606">
    <property type="entry name" value="PP2C-like"/>
    <property type="match status" value="1"/>
</dbReference>
<dbReference type="WBParaSite" id="TCLT_0000557401-mRNA-1">
    <property type="protein sequence ID" value="TCLT_0000557401-mRNA-1"/>
    <property type="gene ID" value="TCLT_0000557401"/>
</dbReference>
<feature type="domain" description="PPM-type phosphatase" evidence="1">
    <location>
        <begin position="141"/>
        <end position="404"/>
    </location>
</feature>
<keyword evidence="3" id="KW-1185">Reference proteome</keyword>
<dbReference type="InterPro" id="IPR001932">
    <property type="entry name" value="PPM-type_phosphatase-like_dom"/>
</dbReference>
<dbReference type="AlphaFoldDB" id="A0A0N5CYP2"/>